<gene>
    <name evidence="1" type="ORF">FHR38_005835</name>
</gene>
<accession>A0A7W7WSY4</accession>
<keyword evidence="2" id="KW-1185">Reference proteome</keyword>
<dbReference type="AlphaFoldDB" id="A0A7W7WSY4"/>
<organism evidence="1 2">
    <name type="scientific">Micromonospora polyrhachis</name>
    <dbReference type="NCBI Taxonomy" id="1282883"/>
    <lineage>
        <taxon>Bacteria</taxon>
        <taxon>Bacillati</taxon>
        <taxon>Actinomycetota</taxon>
        <taxon>Actinomycetes</taxon>
        <taxon>Micromonosporales</taxon>
        <taxon>Micromonosporaceae</taxon>
        <taxon>Micromonospora</taxon>
    </lineage>
</organism>
<proteinExistence type="predicted"/>
<evidence type="ECO:0000313" key="2">
    <source>
        <dbReference type="Proteomes" id="UP000578819"/>
    </source>
</evidence>
<evidence type="ECO:0000313" key="1">
    <source>
        <dbReference type="EMBL" id="MBB4962102.1"/>
    </source>
</evidence>
<name>A0A7W7WSY4_9ACTN</name>
<sequence length="37" mass="3985">MPPEDHRDAAIVISELLFDDERTGPVAAALMGMNMLG</sequence>
<comment type="caution">
    <text evidence="1">The sequence shown here is derived from an EMBL/GenBank/DDBJ whole genome shotgun (WGS) entry which is preliminary data.</text>
</comment>
<dbReference type="EMBL" id="JACHJW010000001">
    <property type="protein sequence ID" value="MBB4962102.1"/>
    <property type="molecule type" value="Genomic_DNA"/>
</dbReference>
<protein>
    <submittedName>
        <fullName evidence="1">Uncharacterized protein</fullName>
    </submittedName>
</protein>
<dbReference type="Proteomes" id="UP000578819">
    <property type="component" value="Unassembled WGS sequence"/>
</dbReference>
<reference evidence="1 2" key="1">
    <citation type="submission" date="2020-08" db="EMBL/GenBank/DDBJ databases">
        <title>Sequencing the genomes of 1000 actinobacteria strains.</title>
        <authorList>
            <person name="Klenk H.-P."/>
        </authorList>
    </citation>
    <scope>NUCLEOTIDE SEQUENCE [LARGE SCALE GENOMIC DNA]</scope>
    <source>
        <strain evidence="1 2">DSM 45886</strain>
    </source>
</reference>